<evidence type="ECO:0000259" key="9">
    <source>
        <dbReference type="SMART" id="SM00479"/>
    </source>
</evidence>
<dbReference type="GO" id="GO:0003676">
    <property type="term" value="F:nucleic acid binding"/>
    <property type="evidence" value="ECO:0007669"/>
    <property type="project" value="InterPro"/>
</dbReference>
<evidence type="ECO:0000256" key="7">
    <source>
        <dbReference type="ARBA" id="ARBA00023242"/>
    </source>
</evidence>
<reference evidence="11" key="1">
    <citation type="submission" date="2013-02" db="EMBL/GenBank/DDBJ databases">
        <authorList>
            <person name="Hughes D."/>
        </authorList>
    </citation>
    <scope>NUCLEOTIDE SEQUENCE</scope>
    <source>
        <strain>Durham</strain>
        <strain evidence="11">NC isolate 2 -- Noor lab</strain>
    </source>
</reference>
<dbReference type="GO" id="GO:0008408">
    <property type="term" value="F:3'-5' exonuclease activity"/>
    <property type="evidence" value="ECO:0007669"/>
    <property type="project" value="InterPro"/>
</dbReference>
<dbReference type="Proteomes" id="UP000015102">
    <property type="component" value="Unassembled WGS sequence"/>
</dbReference>
<dbReference type="GO" id="GO:0006364">
    <property type="term" value="P:rRNA processing"/>
    <property type="evidence" value="ECO:0007669"/>
    <property type="project" value="InterPro"/>
</dbReference>
<dbReference type="SMART" id="SM00479">
    <property type="entry name" value="EXOIII"/>
    <property type="match status" value="1"/>
</dbReference>
<dbReference type="CDD" id="cd06144">
    <property type="entry name" value="REX4_like"/>
    <property type="match status" value="1"/>
</dbReference>
<dbReference type="OMA" id="TSEYKHF"/>
<evidence type="ECO:0000256" key="8">
    <source>
        <dbReference type="SAM" id="MobiDB-lite"/>
    </source>
</evidence>
<keyword evidence="6" id="KW-0269">Exonuclease</keyword>
<feature type="domain" description="Exonuclease" evidence="9">
    <location>
        <begin position="74"/>
        <end position="237"/>
    </location>
</feature>
<name>T1GP12_MEGSC</name>
<dbReference type="STRING" id="36166.T1GP12"/>
<evidence type="ECO:0000256" key="1">
    <source>
        <dbReference type="ARBA" id="ARBA00004123"/>
    </source>
</evidence>
<dbReference type="Gene3D" id="3.30.420.10">
    <property type="entry name" value="Ribonuclease H-like superfamily/Ribonuclease H"/>
    <property type="match status" value="1"/>
</dbReference>
<dbReference type="EnsemblMetazoa" id="MESCA005326-RA">
    <property type="protein sequence ID" value="MESCA005326-PA"/>
    <property type="gene ID" value="MESCA005326"/>
</dbReference>
<sequence>MSSTSPKNENKPPNVVPSLSRKNAGQNWQAAMGSSTAAASENNSSPSAPTQTQTNPKNQNKKKKKVPPNNLGMEIVSIDCEMVGVGLNGTDDMLARVSIVNQKGNVLLDKYVKPTEPVVDYRTKYSGIRPQDIVNAEDFEKVQDEVIDILEGKIIVGHAVHNDLRVLYIKHPSRLLRDTSKFKPLARLVGTNGGTPSLRKLAKAILGKDIQDGEHDSVEDARAAMEIYNKTAVEWEKYIKKMVNRSQQHRR</sequence>
<feature type="compositionally biased region" description="Polar residues" evidence="8">
    <location>
        <begin position="20"/>
        <end position="33"/>
    </location>
</feature>
<dbReference type="InterPro" id="IPR047021">
    <property type="entry name" value="REXO1/3/4-like"/>
</dbReference>
<organism evidence="10 11">
    <name type="scientific">Megaselia scalaris</name>
    <name type="common">Humpbacked fly</name>
    <name type="synonym">Phora scalaris</name>
    <dbReference type="NCBI Taxonomy" id="36166"/>
    <lineage>
        <taxon>Eukaryota</taxon>
        <taxon>Metazoa</taxon>
        <taxon>Ecdysozoa</taxon>
        <taxon>Arthropoda</taxon>
        <taxon>Hexapoda</taxon>
        <taxon>Insecta</taxon>
        <taxon>Pterygota</taxon>
        <taxon>Neoptera</taxon>
        <taxon>Endopterygota</taxon>
        <taxon>Diptera</taxon>
        <taxon>Brachycera</taxon>
        <taxon>Muscomorpha</taxon>
        <taxon>Platypezoidea</taxon>
        <taxon>Phoridae</taxon>
        <taxon>Megaseliini</taxon>
        <taxon>Megaselia</taxon>
    </lineage>
</organism>
<dbReference type="PANTHER" id="PTHR12801:SF158">
    <property type="entry name" value="RNA EXONUCLEASE 4"/>
    <property type="match status" value="1"/>
</dbReference>
<dbReference type="Pfam" id="PF00929">
    <property type="entry name" value="RNase_T"/>
    <property type="match status" value="1"/>
</dbReference>
<evidence type="ECO:0000256" key="6">
    <source>
        <dbReference type="ARBA" id="ARBA00022839"/>
    </source>
</evidence>
<dbReference type="InterPro" id="IPR037431">
    <property type="entry name" value="REX4_DEDDh_dom"/>
</dbReference>
<accession>T1GP12</accession>
<proteinExistence type="inferred from homology"/>
<keyword evidence="5" id="KW-0378">Hydrolase</keyword>
<dbReference type="InterPro" id="IPR013520">
    <property type="entry name" value="Ribonucl_H"/>
</dbReference>
<evidence type="ECO:0000256" key="4">
    <source>
        <dbReference type="ARBA" id="ARBA00022722"/>
    </source>
</evidence>
<keyword evidence="4" id="KW-0540">Nuclease</keyword>
<dbReference type="InterPro" id="IPR012337">
    <property type="entry name" value="RNaseH-like_sf"/>
</dbReference>
<comment type="subcellular location">
    <subcellularLocation>
        <location evidence="1">Nucleus</location>
    </subcellularLocation>
</comment>
<dbReference type="InterPro" id="IPR036397">
    <property type="entry name" value="RNaseH_sf"/>
</dbReference>
<dbReference type="AlphaFoldDB" id="T1GP12"/>
<dbReference type="FunFam" id="3.30.420.10:FF:000007">
    <property type="entry name" value="Interferon-stimulated exonuclease gene 20"/>
    <property type="match status" value="1"/>
</dbReference>
<feature type="compositionally biased region" description="Low complexity" evidence="8">
    <location>
        <begin position="34"/>
        <end position="58"/>
    </location>
</feature>
<evidence type="ECO:0000256" key="2">
    <source>
        <dbReference type="ARBA" id="ARBA00010489"/>
    </source>
</evidence>
<reference evidence="10" key="2">
    <citation type="submission" date="2015-06" db="UniProtKB">
        <authorList>
            <consortium name="EnsemblMetazoa"/>
        </authorList>
    </citation>
    <scope>IDENTIFICATION</scope>
</reference>
<evidence type="ECO:0000256" key="5">
    <source>
        <dbReference type="ARBA" id="ARBA00022801"/>
    </source>
</evidence>
<feature type="region of interest" description="Disordered" evidence="8">
    <location>
        <begin position="1"/>
        <end position="70"/>
    </location>
</feature>
<protein>
    <recommendedName>
        <fullName evidence="3">RNA exonuclease 4</fullName>
    </recommendedName>
</protein>
<dbReference type="HOGENOM" id="CLU_022453_2_0_1"/>
<keyword evidence="7" id="KW-0539">Nucleus</keyword>
<dbReference type="GO" id="GO:0005634">
    <property type="term" value="C:nucleus"/>
    <property type="evidence" value="ECO:0007669"/>
    <property type="project" value="UniProtKB-SubCell"/>
</dbReference>
<evidence type="ECO:0000313" key="11">
    <source>
        <dbReference type="Proteomes" id="UP000015102"/>
    </source>
</evidence>
<comment type="similarity">
    <text evidence="2">Belongs to the REXO4 family.</text>
</comment>
<dbReference type="SUPFAM" id="SSF53098">
    <property type="entry name" value="Ribonuclease H-like"/>
    <property type="match status" value="1"/>
</dbReference>
<evidence type="ECO:0000313" key="10">
    <source>
        <dbReference type="EnsemblMetazoa" id="MESCA005326-PA"/>
    </source>
</evidence>
<dbReference type="PANTHER" id="PTHR12801">
    <property type="entry name" value="RNA EXONUCLEASE REXO1 / RECO3 FAMILY MEMBER-RELATED"/>
    <property type="match status" value="1"/>
</dbReference>
<evidence type="ECO:0000256" key="3">
    <source>
        <dbReference type="ARBA" id="ARBA00016937"/>
    </source>
</evidence>
<keyword evidence="11" id="KW-1185">Reference proteome</keyword>
<dbReference type="EMBL" id="CAQQ02024148">
    <property type="status" value="NOT_ANNOTATED_CDS"/>
    <property type="molecule type" value="Genomic_DNA"/>
</dbReference>